<dbReference type="EMBL" id="AP018817">
    <property type="protein sequence ID" value="BBF71190.1"/>
    <property type="molecule type" value="Genomic_DNA"/>
</dbReference>
<protein>
    <submittedName>
        <fullName evidence="2">Uncharacterized protein</fullName>
    </submittedName>
</protein>
<keyword evidence="1" id="KW-0472">Membrane</keyword>
<evidence type="ECO:0000256" key="1">
    <source>
        <dbReference type="SAM" id="Phobius"/>
    </source>
</evidence>
<feature type="transmembrane region" description="Helical" evidence="1">
    <location>
        <begin position="20"/>
        <end position="38"/>
    </location>
</feature>
<gene>
    <name evidence="2" type="ORF">SBA_ch1_33900</name>
</gene>
<proteinExistence type="predicted"/>
<organism evidence="2 3">
    <name type="scientific">Sphingomonas bisphenolicum</name>
    <dbReference type="NCBI Taxonomy" id="296544"/>
    <lineage>
        <taxon>Bacteria</taxon>
        <taxon>Pseudomonadati</taxon>
        <taxon>Pseudomonadota</taxon>
        <taxon>Alphaproteobacteria</taxon>
        <taxon>Sphingomonadales</taxon>
        <taxon>Sphingomonadaceae</taxon>
        <taxon>Sphingomonas</taxon>
    </lineage>
</organism>
<evidence type="ECO:0000313" key="2">
    <source>
        <dbReference type="EMBL" id="BBF71190.1"/>
    </source>
</evidence>
<evidence type="ECO:0000313" key="3">
    <source>
        <dbReference type="Proteomes" id="UP001059971"/>
    </source>
</evidence>
<dbReference type="Proteomes" id="UP001059971">
    <property type="component" value="Chromosome 1"/>
</dbReference>
<keyword evidence="1" id="KW-0812">Transmembrane</keyword>
<keyword evidence="3" id="KW-1185">Reference proteome</keyword>
<sequence length="52" mass="6086">MPAWARATGGRWWTIQEAAWTNIAYASFVAILRLISVFRKRSFARFTLPGWR</sequence>
<name>A0ABM7G760_9SPHN</name>
<accession>A0ABM7G760</accession>
<reference evidence="2" key="1">
    <citation type="submission" date="2018-07" db="EMBL/GenBank/DDBJ databases">
        <title>Complete genome sequence of Sphingomonas bisphenolicum strain AO1, a bisphenol A degradative bacterium isolated from Japanese farm field.</title>
        <authorList>
            <person name="Murakami M."/>
            <person name="Koh M."/>
            <person name="Koba S."/>
            <person name="Matsumura Y."/>
        </authorList>
    </citation>
    <scope>NUCLEOTIDE SEQUENCE</scope>
    <source>
        <strain evidence="2">AO1</strain>
    </source>
</reference>
<keyword evidence="1" id="KW-1133">Transmembrane helix</keyword>